<dbReference type="InterPro" id="IPR019613">
    <property type="entry name" value="DUF4198"/>
</dbReference>
<evidence type="ECO:0000256" key="1">
    <source>
        <dbReference type="SAM" id="SignalP"/>
    </source>
</evidence>
<dbReference type="OrthoDB" id="5943at2"/>
<dbReference type="Proteomes" id="UP000292445">
    <property type="component" value="Unassembled WGS sequence"/>
</dbReference>
<name>A0A4Q7NEX5_9BURK</name>
<evidence type="ECO:0000313" key="3">
    <source>
        <dbReference type="Proteomes" id="UP000292445"/>
    </source>
</evidence>
<organism evidence="2 3">
    <name type="scientific">Pigmentiphaga kullae</name>
    <dbReference type="NCBI Taxonomy" id="151784"/>
    <lineage>
        <taxon>Bacteria</taxon>
        <taxon>Pseudomonadati</taxon>
        <taxon>Pseudomonadota</taxon>
        <taxon>Betaproteobacteria</taxon>
        <taxon>Burkholderiales</taxon>
        <taxon>Alcaligenaceae</taxon>
        <taxon>Pigmentiphaga</taxon>
    </lineage>
</organism>
<dbReference type="AlphaFoldDB" id="A0A4Q7NEX5"/>
<gene>
    <name evidence="2" type="ORF">EV675_4319</name>
</gene>
<keyword evidence="3" id="KW-1185">Reference proteome</keyword>
<accession>A0A4Q7NEX5</accession>
<feature type="signal peptide" evidence="1">
    <location>
        <begin position="1"/>
        <end position="22"/>
    </location>
</feature>
<sequence length="269" mass="29850">MKMSLKWAALALAFSLPLSAQAHRMWMLPSATVLSGADPWVTVDAAVSNDLFYFEHFPLQLNNLSVTAPDGAAAKAENQSTGRYRSTFDVRLTQTGTYKMAVVNHGVFASYKENGKNKRWRGTAEKFAQEVPADAQDLRVTQSNSRLETFVTVGKPTDTVLKPTGVGLELAPITHPNDLFAKEEASFRLLLDGKPAAGIEVSVVPGGIRYRDQLHEMKTRTDADGKFTVTWPEPGMYWLEAETKDDKTTFDKAKERRSSYIATFEVLPE</sequence>
<comment type="caution">
    <text evidence="2">The sequence shown here is derived from an EMBL/GenBank/DDBJ whole genome shotgun (WGS) entry which is preliminary data.</text>
</comment>
<feature type="chain" id="PRO_5020625548" evidence="1">
    <location>
        <begin position="23"/>
        <end position="269"/>
    </location>
</feature>
<protein>
    <submittedName>
        <fullName evidence="2">Putative GH25 family protein</fullName>
    </submittedName>
</protein>
<evidence type="ECO:0000313" key="2">
    <source>
        <dbReference type="EMBL" id="RZS81691.1"/>
    </source>
</evidence>
<dbReference type="Pfam" id="PF10670">
    <property type="entry name" value="DUF4198"/>
    <property type="match status" value="1"/>
</dbReference>
<keyword evidence="1" id="KW-0732">Signal</keyword>
<proteinExistence type="predicted"/>
<reference evidence="2 3" key="1">
    <citation type="submission" date="2019-02" db="EMBL/GenBank/DDBJ databases">
        <title>Genomic Encyclopedia of Type Strains, Phase IV (KMG-IV): sequencing the most valuable type-strain genomes for metagenomic binning, comparative biology and taxonomic classification.</title>
        <authorList>
            <person name="Goeker M."/>
        </authorList>
    </citation>
    <scope>NUCLEOTIDE SEQUENCE [LARGE SCALE GENOMIC DNA]</scope>
    <source>
        <strain evidence="2 3">K24</strain>
    </source>
</reference>
<dbReference type="EMBL" id="SGXC01000002">
    <property type="protein sequence ID" value="RZS81691.1"/>
    <property type="molecule type" value="Genomic_DNA"/>
</dbReference>